<evidence type="ECO:0000259" key="2">
    <source>
        <dbReference type="Pfam" id="PF00326"/>
    </source>
</evidence>
<comment type="caution">
    <text evidence="3">The sequence shown here is derived from an EMBL/GenBank/DDBJ whole genome shotgun (WGS) entry which is preliminary data.</text>
</comment>
<dbReference type="Proteomes" id="UP001597182">
    <property type="component" value="Unassembled WGS sequence"/>
</dbReference>
<dbReference type="InterPro" id="IPR001375">
    <property type="entry name" value="Peptidase_S9_cat"/>
</dbReference>
<sequence>MRRWGLVVLAGMLLLAGCSAGTPAPPSDPFAIDERPATAGFYGELHRPPGATDDPIRRPAVLVVGGAEGGLALDPLAAALARKGFVSLAVGYFGLPGLPPTLREIPLEYFATALRVLAAQPGVDPARIVVWGASRGSEVAQLLAVDFPALVRGVVADSPSSVVHASSPSPHVAAWTLAGRPVPWASVAHQDDPRAPGATIDDDAVAGPILTICGGADALWPSCSFADAIAARSPRVTELDYPAAGHTFVGLHLQGVQAPGVAARVAAAGGRSQANTDAAIDAFDRAVRFIAGV</sequence>
<dbReference type="RefSeq" id="WP_143770649.1">
    <property type="nucleotide sequence ID" value="NZ_BAABKS010000002.1"/>
</dbReference>
<evidence type="ECO:0000256" key="1">
    <source>
        <dbReference type="SAM" id="SignalP"/>
    </source>
</evidence>
<keyword evidence="3" id="KW-0378">Hydrolase</keyword>
<dbReference type="InterPro" id="IPR029058">
    <property type="entry name" value="AB_hydrolase_fold"/>
</dbReference>
<accession>A0ABW3VPL5</accession>
<dbReference type="GO" id="GO:0016787">
    <property type="term" value="F:hydrolase activity"/>
    <property type="evidence" value="ECO:0007669"/>
    <property type="project" value="UniProtKB-KW"/>
</dbReference>
<gene>
    <name evidence="3" type="ORF">ACFQ34_25925</name>
</gene>
<evidence type="ECO:0000313" key="4">
    <source>
        <dbReference type="Proteomes" id="UP001597182"/>
    </source>
</evidence>
<keyword evidence="4" id="KW-1185">Reference proteome</keyword>
<feature type="chain" id="PRO_5046597321" evidence="1">
    <location>
        <begin position="21"/>
        <end position="293"/>
    </location>
</feature>
<dbReference type="PANTHER" id="PTHR10824">
    <property type="entry name" value="ACYL-COENZYME A THIOESTERASE-RELATED"/>
    <property type="match status" value="1"/>
</dbReference>
<feature type="domain" description="Peptidase S9 prolyl oligopeptidase catalytic" evidence="2">
    <location>
        <begin position="110"/>
        <end position="248"/>
    </location>
</feature>
<dbReference type="PANTHER" id="PTHR10824:SF4">
    <property type="entry name" value="ACYL-COENZYME A THIOESTERASE 1-LIKE"/>
    <property type="match status" value="1"/>
</dbReference>
<name>A0ABW3VPL5_9PSEU</name>
<dbReference type="Gene3D" id="3.40.50.1820">
    <property type="entry name" value="alpha/beta hydrolase"/>
    <property type="match status" value="1"/>
</dbReference>
<evidence type="ECO:0000313" key="3">
    <source>
        <dbReference type="EMBL" id="MFD1236740.1"/>
    </source>
</evidence>
<reference evidence="4" key="1">
    <citation type="journal article" date="2019" name="Int. J. Syst. Evol. Microbiol.">
        <title>The Global Catalogue of Microorganisms (GCM) 10K type strain sequencing project: providing services to taxonomists for standard genome sequencing and annotation.</title>
        <authorList>
            <consortium name="The Broad Institute Genomics Platform"/>
            <consortium name="The Broad Institute Genome Sequencing Center for Infectious Disease"/>
            <person name="Wu L."/>
            <person name="Ma J."/>
        </authorList>
    </citation>
    <scope>NUCLEOTIDE SEQUENCE [LARGE SCALE GENOMIC DNA]</scope>
    <source>
        <strain evidence="4">CCUG 49018</strain>
    </source>
</reference>
<feature type="signal peptide" evidence="1">
    <location>
        <begin position="1"/>
        <end position="20"/>
    </location>
</feature>
<dbReference type="Pfam" id="PF00326">
    <property type="entry name" value="Peptidase_S9"/>
    <property type="match status" value="1"/>
</dbReference>
<dbReference type="PROSITE" id="PS51257">
    <property type="entry name" value="PROKAR_LIPOPROTEIN"/>
    <property type="match status" value="1"/>
</dbReference>
<proteinExistence type="predicted"/>
<protein>
    <submittedName>
        <fullName evidence="3">Acyl-CoA thioester hydrolase/BAAT C-terminal domain-containing protein</fullName>
    </submittedName>
</protein>
<dbReference type="SUPFAM" id="SSF53474">
    <property type="entry name" value="alpha/beta-Hydrolases"/>
    <property type="match status" value="1"/>
</dbReference>
<dbReference type="EMBL" id="JBHTMB010000241">
    <property type="protein sequence ID" value="MFD1236740.1"/>
    <property type="molecule type" value="Genomic_DNA"/>
</dbReference>
<keyword evidence="1" id="KW-0732">Signal</keyword>
<organism evidence="3 4">
    <name type="scientific">Pseudonocardia benzenivorans</name>
    <dbReference type="NCBI Taxonomy" id="228005"/>
    <lineage>
        <taxon>Bacteria</taxon>
        <taxon>Bacillati</taxon>
        <taxon>Actinomycetota</taxon>
        <taxon>Actinomycetes</taxon>
        <taxon>Pseudonocardiales</taxon>
        <taxon>Pseudonocardiaceae</taxon>
        <taxon>Pseudonocardia</taxon>
    </lineage>
</organism>